<reference evidence="2" key="2">
    <citation type="submission" date="2021-08" db="EMBL/GenBank/DDBJ databases">
        <authorList>
            <person name="Gostincar C."/>
            <person name="Sun X."/>
            <person name="Song Z."/>
            <person name="Gunde-Cimerman N."/>
        </authorList>
    </citation>
    <scope>NUCLEOTIDE SEQUENCE</scope>
    <source>
        <strain evidence="2">EXF-9298</strain>
    </source>
</reference>
<evidence type="ECO:0000256" key="1">
    <source>
        <dbReference type="SAM" id="MobiDB-lite"/>
    </source>
</evidence>
<organism evidence="2 3">
    <name type="scientific">Aureobasidium melanogenum</name>
    <name type="common">Aureobasidium pullulans var. melanogenum</name>
    <dbReference type="NCBI Taxonomy" id="46634"/>
    <lineage>
        <taxon>Eukaryota</taxon>
        <taxon>Fungi</taxon>
        <taxon>Dikarya</taxon>
        <taxon>Ascomycota</taxon>
        <taxon>Pezizomycotina</taxon>
        <taxon>Dothideomycetes</taxon>
        <taxon>Dothideomycetidae</taxon>
        <taxon>Dothideales</taxon>
        <taxon>Saccotheciaceae</taxon>
        <taxon>Aureobasidium</taxon>
    </lineage>
</organism>
<sequence>MDEADNNLLRLLGPPPYQIEERHLERIFANYKPRDITIERLINAPPWIEQVGHNSRIYQLFWKNVPLIIPAETYLDPPSRLTGNIAPELAGLGAETPLDIAWTNVDRFINRYFLTPGSSWCDEGDQTVIYEIPLYWSFEDSIEFAQDTFPRIDEDSIAAFLGTFEQLRCMHQYYRRRQTPIFIWKDAREDRMWSKQPNNKRNILPELGISQPMHAILEEALDMWADFLTGGLDTYMDQDAMHDHLSLFVRDRIETLYKEKAEKRGYMKYWMTRAFDAFSRPRMGMDRDMWSWAALNDGSIIQPSYNLLTSEDSDEDMGEDEVDEEVGEVDEEMGEGGEEMDEEVGEGDENIDEDLEDEEDNEEEFEEEEEI</sequence>
<proteinExistence type="predicted"/>
<keyword evidence="3" id="KW-1185">Reference proteome</keyword>
<feature type="region of interest" description="Disordered" evidence="1">
    <location>
        <begin position="310"/>
        <end position="371"/>
    </location>
</feature>
<evidence type="ECO:0000313" key="3">
    <source>
        <dbReference type="Proteomes" id="UP000729357"/>
    </source>
</evidence>
<gene>
    <name evidence="2" type="ORF">KCU98_g1130</name>
</gene>
<feature type="non-terminal residue" evidence="2">
    <location>
        <position position="371"/>
    </location>
</feature>
<dbReference type="EMBL" id="JAHFXS010000031">
    <property type="protein sequence ID" value="KAG9990449.1"/>
    <property type="molecule type" value="Genomic_DNA"/>
</dbReference>
<name>A0A9P8K1X8_AURME</name>
<accession>A0A9P8K1X8</accession>
<dbReference type="AlphaFoldDB" id="A0A9P8K1X8"/>
<evidence type="ECO:0000313" key="2">
    <source>
        <dbReference type="EMBL" id="KAG9990449.1"/>
    </source>
</evidence>
<reference evidence="2" key="1">
    <citation type="journal article" date="2021" name="J Fungi (Basel)">
        <title>Virulence traits and population genomics of the black yeast Aureobasidium melanogenum.</title>
        <authorList>
            <person name="Cernosa A."/>
            <person name="Sun X."/>
            <person name="Gostincar C."/>
            <person name="Fang C."/>
            <person name="Gunde-Cimerman N."/>
            <person name="Song Z."/>
        </authorList>
    </citation>
    <scope>NUCLEOTIDE SEQUENCE</scope>
    <source>
        <strain evidence="2">EXF-9298</strain>
    </source>
</reference>
<comment type="caution">
    <text evidence="2">The sequence shown here is derived from an EMBL/GenBank/DDBJ whole genome shotgun (WGS) entry which is preliminary data.</text>
</comment>
<dbReference type="Proteomes" id="UP000729357">
    <property type="component" value="Unassembled WGS sequence"/>
</dbReference>
<protein>
    <submittedName>
        <fullName evidence="2">Uncharacterized protein</fullName>
    </submittedName>
</protein>
<feature type="compositionally biased region" description="Acidic residues" evidence="1">
    <location>
        <begin position="311"/>
        <end position="371"/>
    </location>
</feature>